<dbReference type="AlphaFoldDB" id="A0A0D0DJN2"/>
<reference evidence="2" key="2">
    <citation type="submission" date="2015-01" db="EMBL/GenBank/DDBJ databases">
        <title>Evolutionary Origins and Diversification of the Mycorrhizal Mutualists.</title>
        <authorList>
            <consortium name="DOE Joint Genome Institute"/>
            <consortium name="Mycorrhizal Genomics Consortium"/>
            <person name="Kohler A."/>
            <person name="Kuo A."/>
            <person name="Nagy L.G."/>
            <person name="Floudas D."/>
            <person name="Copeland A."/>
            <person name="Barry K.W."/>
            <person name="Cichocki N."/>
            <person name="Veneault-Fourrey C."/>
            <person name="LaButti K."/>
            <person name="Lindquist E.A."/>
            <person name="Lipzen A."/>
            <person name="Lundell T."/>
            <person name="Morin E."/>
            <person name="Murat C."/>
            <person name="Riley R."/>
            <person name="Ohm R."/>
            <person name="Sun H."/>
            <person name="Tunlid A."/>
            <person name="Henrissat B."/>
            <person name="Grigoriev I.V."/>
            <person name="Hibbett D.S."/>
            <person name="Martin F."/>
        </authorList>
    </citation>
    <scope>NUCLEOTIDE SEQUENCE [LARGE SCALE GENOMIC DNA]</scope>
    <source>
        <strain evidence="2">Ve08.2h10</strain>
    </source>
</reference>
<gene>
    <name evidence="1" type="ORF">PAXRUDRAFT_149756</name>
</gene>
<keyword evidence="2" id="KW-1185">Reference proteome</keyword>
<feature type="non-terminal residue" evidence="1">
    <location>
        <position position="1"/>
    </location>
</feature>
<organism evidence="1 2">
    <name type="scientific">Paxillus rubicundulus Ve08.2h10</name>
    <dbReference type="NCBI Taxonomy" id="930991"/>
    <lineage>
        <taxon>Eukaryota</taxon>
        <taxon>Fungi</taxon>
        <taxon>Dikarya</taxon>
        <taxon>Basidiomycota</taxon>
        <taxon>Agaricomycotina</taxon>
        <taxon>Agaricomycetes</taxon>
        <taxon>Agaricomycetidae</taxon>
        <taxon>Boletales</taxon>
        <taxon>Paxilineae</taxon>
        <taxon>Paxillaceae</taxon>
        <taxon>Paxillus</taxon>
    </lineage>
</organism>
<dbReference type="EMBL" id="KN825400">
    <property type="protein sequence ID" value="KIK91328.1"/>
    <property type="molecule type" value="Genomic_DNA"/>
</dbReference>
<proteinExistence type="predicted"/>
<evidence type="ECO:0000313" key="1">
    <source>
        <dbReference type="EMBL" id="KIK91328.1"/>
    </source>
</evidence>
<protein>
    <recommendedName>
        <fullName evidence="3">SWIM-type domain-containing protein</fullName>
    </recommendedName>
</protein>
<dbReference type="Proteomes" id="UP000054538">
    <property type="component" value="Unassembled WGS sequence"/>
</dbReference>
<reference evidence="1 2" key="1">
    <citation type="submission" date="2014-04" db="EMBL/GenBank/DDBJ databases">
        <authorList>
            <consortium name="DOE Joint Genome Institute"/>
            <person name="Kuo A."/>
            <person name="Kohler A."/>
            <person name="Jargeat P."/>
            <person name="Nagy L.G."/>
            <person name="Floudas D."/>
            <person name="Copeland A."/>
            <person name="Barry K.W."/>
            <person name="Cichocki N."/>
            <person name="Veneault-Fourrey C."/>
            <person name="LaButti K."/>
            <person name="Lindquist E.A."/>
            <person name="Lipzen A."/>
            <person name="Lundell T."/>
            <person name="Morin E."/>
            <person name="Murat C."/>
            <person name="Sun H."/>
            <person name="Tunlid A."/>
            <person name="Henrissat B."/>
            <person name="Grigoriev I.V."/>
            <person name="Hibbett D.S."/>
            <person name="Martin F."/>
            <person name="Nordberg H.P."/>
            <person name="Cantor M.N."/>
            <person name="Hua S.X."/>
        </authorList>
    </citation>
    <scope>NUCLEOTIDE SEQUENCE [LARGE SCALE GENOMIC DNA]</scope>
    <source>
        <strain evidence="1 2">Ve08.2h10</strain>
    </source>
</reference>
<evidence type="ECO:0008006" key="3">
    <source>
        <dbReference type="Google" id="ProtNLM"/>
    </source>
</evidence>
<dbReference type="STRING" id="930991.A0A0D0DJN2"/>
<evidence type="ECO:0000313" key="2">
    <source>
        <dbReference type="Proteomes" id="UP000054538"/>
    </source>
</evidence>
<sequence>STTTYVLHLHTTMNAENHFKQLKHHHLHHLLCPCLDQLIWILCTKVTPGYIHHAGILEDTYCLGQSNCLSPLQMKFKCAWHTLADTPTGTLNHAYTVNISTWMFNCGSQKYSTFHLCKHLIQAISMPSPSFVGQVI</sequence>
<dbReference type="InParanoid" id="A0A0D0DJN2"/>
<dbReference type="OrthoDB" id="3262412at2759"/>
<accession>A0A0D0DJN2</accession>
<dbReference type="HOGENOM" id="CLU_131084_0_0_1"/>
<name>A0A0D0DJN2_9AGAM</name>